<evidence type="ECO:0000256" key="1">
    <source>
        <dbReference type="ARBA" id="ARBA00004196"/>
    </source>
</evidence>
<evidence type="ECO:0000259" key="3">
    <source>
        <dbReference type="Pfam" id="PF07940"/>
    </source>
</evidence>
<feature type="chain" id="PRO_5021735981" evidence="2">
    <location>
        <begin position="23"/>
        <end position="616"/>
    </location>
</feature>
<dbReference type="PANTHER" id="PTHR38045:SF1">
    <property type="entry name" value="HEPARINASE II_III-LIKE PROTEIN"/>
    <property type="match status" value="1"/>
</dbReference>
<dbReference type="InterPro" id="IPR008929">
    <property type="entry name" value="Chondroitin_lyas"/>
</dbReference>
<dbReference type="GO" id="GO:0030313">
    <property type="term" value="C:cell envelope"/>
    <property type="evidence" value="ECO:0007669"/>
    <property type="project" value="UniProtKB-SubCell"/>
</dbReference>
<proteinExistence type="predicted"/>
<reference evidence="4 5" key="1">
    <citation type="submission" date="2019-02" db="EMBL/GenBank/DDBJ databases">
        <title>Deep-cultivation of Planctomycetes and their phenomic and genomic characterization uncovers novel biology.</title>
        <authorList>
            <person name="Wiegand S."/>
            <person name="Jogler M."/>
            <person name="Boedeker C."/>
            <person name="Pinto D."/>
            <person name="Vollmers J."/>
            <person name="Rivas-Marin E."/>
            <person name="Kohn T."/>
            <person name="Peeters S.H."/>
            <person name="Heuer A."/>
            <person name="Rast P."/>
            <person name="Oberbeckmann S."/>
            <person name="Bunk B."/>
            <person name="Jeske O."/>
            <person name="Meyerdierks A."/>
            <person name="Storesund J.E."/>
            <person name="Kallscheuer N."/>
            <person name="Luecker S."/>
            <person name="Lage O.M."/>
            <person name="Pohl T."/>
            <person name="Merkel B.J."/>
            <person name="Hornburger P."/>
            <person name="Mueller R.-W."/>
            <person name="Bruemmer F."/>
            <person name="Labrenz M."/>
            <person name="Spormann A.M."/>
            <person name="Op den Camp H."/>
            <person name="Overmann J."/>
            <person name="Amann R."/>
            <person name="Jetten M.S.M."/>
            <person name="Mascher T."/>
            <person name="Medema M.H."/>
            <person name="Devos D.P."/>
            <person name="Kaster A.-K."/>
            <person name="Ovreas L."/>
            <person name="Rohde M."/>
            <person name="Galperin M.Y."/>
            <person name="Jogler C."/>
        </authorList>
    </citation>
    <scope>NUCLEOTIDE SEQUENCE [LARGE SCALE GENOMIC DNA]</scope>
    <source>
        <strain evidence="4 5">Pan265</strain>
    </source>
</reference>
<dbReference type="GO" id="GO:0016829">
    <property type="term" value="F:lyase activity"/>
    <property type="evidence" value="ECO:0007669"/>
    <property type="project" value="InterPro"/>
</dbReference>
<dbReference type="Gene3D" id="1.50.10.100">
    <property type="entry name" value="Chondroitin AC/alginate lyase"/>
    <property type="match status" value="1"/>
</dbReference>
<dbReference type="OrthoDB" id="175534at2"/>
<accession>A0A518C1C5</accession>
<dbReference type="AlphaFoldDB" id="A0A518C1C5"/>
<evidence type="ECO:0000313" key="5">
    <source>
        <dbReference type="Proteomes" id="UP000320386"/>
    </source>
</evidence>
<protein>
    <submittedName>
        <fullName evidence="4">Heparinase II/III-like protein</fullName>
    </submittedName>
</protein>
<name>A0A518C1C5_9BACT</name>
<comment type="subcellular location">
    <subcellularLocation>
        <location evidence="1">Cell envelope</location>
    </subcellularLocation>
</comment>
<dbReference type="PANTHER" id="PTHR38045">
    <property type="entry name" value="CHROMOSOME 1, WHOLE GENOME SHOTGUN SEQUENCE"/>
    <property type="match status" value="1"/>
</dbReference>
<dbReference type="RefSeq" id="WP_145447159.1">
    <property type="nucleotide sequence ID" value="NZ_CP036280.1"/>
</dbReference>
<feature type="signal peptide" evidence="2">
    <location>
        <begin position="1"/>
        <end position="22"/>
    </location>
</feature>
<keyword evidence="2" id="KW-0732">Signal</keyword>
<organism evidence="4 5">
    <name type="scientific">Mucisphaera calidilacus</name>
    <dbReference type="NCBI Taxonomy" id="2527982"/>
    <lineage>
        <taxon>Bacteria</taxon>
        <taxon>Pseudomonadati</taxon>
        <taxon>Planctomycetota</taxon>
        <taxon>Phycisphaerae</taxon>
        <taxon>Phycisphaerales</taxon>
        <taxon>Phycisphaeraceae</taxon>
        <taxon>Mucisphaera</taxon>
    </lineage>
</organism>
<feature type="domain" description="Heparinase II/III-like C-terminal" evidence="3">
    <location>
        <begin position="395"/>
        <end position="565"/>
    </location>
</feature>
<evidence type="ECO:0000313" key="4">
    <source>
        <dbReference type="EMBL" id="QDU73018.1"/>
    </source>
</evidence>
<dbReference type="Gene3D" id="2.70.98.70">
    <property type="match status" value="1"/>
</dbReference>
<keyword evidence="5" id="KW-1185">Reference proteome</keyword>
<dbReference type="InterPro" id="IPR012480">
    <property type="entry name" value="Hepar_II_III_C"/>
</dbReference>
<gene>
    <name evidence="4" type="ORF">Pan265_28960</name>
</gene>
<dbReference type="KEGG" id="mcad:Pan265_28960"/>
<evidence type="ECO:0000256" key="2">
    <source>
        <dbReference type="SAM" id="SignalP"/>
    </source>
</evidence>
<sequence length="616" mass="69039" precursor="true">MTHLITALCLTLIALMAPTAAADDMSHDQTLIRYMNREHPRLFLQPDTWKTIRAKRATDPHFNALVTRLEHNAGDLLDKPPVVYHKKGRRLLSVSREALRRILVLAFTYHTTGEKPYLHRAADEIQQVIGFTDWNPSHYLDVAEMAAAVAIGYDWLYHDLDPQLRADIQQALWDHALSHIDDPKRERELAWMRSTHNWNQVCFGGLTLAMLVTAEQHPQRAARWLDKVRQGNPLALHAYAPDGVYPEGPSYWVYGTSYQVMLLDALNTALGSDLLLSHAPGFLESADYIAHVIGPTGLPFNYSDGDEKDQQKSALFWFAAHLNRPDIIANERARDWNAMTGSIDRITPLAAVWWARLDDNNEPTPPQPTVWYGQGEQPLAIFRSAWNDPNAHFLATKGGRASLNHGQMDAGSFVLDAAGHRWASDLGKQNYHSLESRGINLWGRQQDSQRWEIYRLNHQSHNTITINDQPHRVDGQATLVTTPDQNLPARAVYDLTPVFGDQATSVTRAFTFTPDNNILIEDQLEGLQPGDRVRWAMMTPATITLHGTTATLRQQQQTLRATVDATPAADFSTLEATPTNDFDAPNPGHRLLIVNATAPDSGSVRIAVTLEPPTIP</sequence>
<dbReference type="EMBL" id="CP036280">
    <property type="protein sequence ID" value="QDU73018.1"/>
    <property type="molecule type" value="Genomic_DNA"/>
</dbReference>
<dbReference type="Proteomes" id="UP000320386">
    <property type="component" value="Chromosome"/>
</dbReference>
<dbReference type="Pfam" id="PF07940">
    <property type="entry name" value="Hepar_II_III_C"/>
    <property type="match status" value="1"/>
</dbReference>
<dbReference type="SUPFAM" id="SSF48230">
    <property type="entry name" value="Chondroitin AC/alginate lyase"/>
    <property type="match status" value="1"/>
</dbReference>